<dbReference type="GO" id="GO:0005829">
    <property type="term" value="C:cytosol"/>
    <property type="evidence" value="ECO:0007669"/>
    <property type="project" value="UniProtKB-SubCell"/>
</dbReference>
<dbReference type="FunFam" id="3.40.30.10:FF:000044">
    <property type="entry name" value="Glutathione S-transferase GSTU6"/>
    <property type="match status" value="1"/>
</dbReference>
<dbReference type="Pfam" id="PF13410">
    <property type="entry name" value="GST_C_2"/>
    <property type="match status" value="1"/>
</dbReference>
<dbReference type="InterPro" id="IPR045074">
    <property type="entry name" value="GST_C_Tau"/>
</dbReference>
<keyword evidence="1 4" id="KW-0808">Transferase</keyword>
<dbReference type="InterPro" id="IPR040079">
    <property type="entry name" value="Glutathione_S-Trfase"/>
</dbReference>
<dbReference type="Gene3D" id="1.20.1050.10">
    <property type="match status" value="1"/>
</dbReference>
<evidence type="ECO:0000256" key="4">
    <source>
        <dbReference type="RuleBase" id="RU369102"/>
    </source>
</evidence>
<dbReference type="Pfam" id="PF02798">
    <property type="entry name" value="GST_N"/>
    <property type="match status" value="1"/>
</dbReference>
<dbReference type="GO" id="GO:0004364">
    <property type="term" value="F:glutathione transferase activity"/>
    <property type="evidence" value="ECO:0007669"/>
    <property type="project" value="UniProtKB-UniRule"/>
</dbReference>
<dbReference type="InterPro" id="IPR036282">
    <property type="entry name" value="Glutathione-S-Trfase_C_sf"/>
</dbReference>
<feature type="domain" description="GST C-terminal" evidence="6">
    <location>
        <begin position="87"/>
        <end position="211"/>
    </location>
</feature>
<dbReference type="SUPFAM" id="SSF47616">
    <property type="entry name" value="GST C-terminal domain-like"/>
    <property type="match status" value="1"/>
</dbReference>
<dbReference type="SFLD" id="SFLDS00019">
    <property type="entry name" value="Glutathione_Transferase_(cytos"/>
    <property type="match status" value="1"/>
</dbReference>
<dbReference type="CDD" id="cd03058">
    <property type="entry name" value="GST_N_Tau"/>
    <property type="match status" value="1"/>
</dbReference>
<organism evidence="7 8">
    <name type="scientific">Parasponia andersonii</name>
    <name type="common">Sponia andersonii</name>
    <dbReference type="NCBI Taxonomy" id="3476"/>
    <lineage>
        <taxon>Eukaryota</taxon>
        <taxon>Viridiplantae</taxon>
        <taxon>Streptophyta</taxon>
        <taxon>Embryophyta</taxon>
        <taxon>Tracheophyta</taxon>
        <taxon>Spermatophyta</taxon>
        <taxon>Magnoliopsida</taxon>
        <taxon>eudicotyledons</taxon>
        <taxon>Gunneridae</taxon>
        <taxon>Pentapetalae</taxon>
        <taxon>rosids</taxon>
        <taxon>fabids</taxon>
        <taxon>Rosales</taxon>
        <taxon>Cannabaceae</taxon>
        <taxon>Parasponia</taxon>
    </lineage>
</organism>
<evidence type="ECO:0000259" key="6">
    <source>
        <dbReference type="PROSITE" id="PS50405"/>
    </source>
</evidence>
<dbReference type="CDD" id="cd03185">
    <property type="entry name" value="GST_C_Tau"/>
    <property type="match status" value="1"/>
</dbReference>
<evidence type="ECO:0000313" key="7">
    <source>
        <dbReference type="EMBL" id="PON36111.1"/>
    </source>
</evidence>
<reference evidence="8" key="1">
    <citation type="submission" date="2016-06" db="EMBL/GenBank/DDBJ databases">
        <title>Parallel loss of symbiosis genes in relatives of nitrogen-fixing non-legume Parasponia.</title>
        <authorList>
            <person name="Van Velzen R."/>
            <person name="Holmer R."/>
            <person name="Bu F."/>
            <person name="Rutten L."/>
            <person name="Van Zeijl A."/>
            <person name="Liu W."/>
            <person name="Santuari L."/>
            <person name="Cao Q."/>
            <person name="Sharma T."/>
            <person name="Shen D."/>
            <person name="Roswanjaya Y."/>
            <person name="Wardhani T."/>
            <person name="Kalhor M.S."/>
            <person name="Jansen J."/>
            <person name="Van den Hoogen J."/>
            <person name="Gungor B."/>
            <person name="Hartog M."/>
            <person name="Hontelez J."/>
            <person name="Verver J."/>
            <person name="Yang W.-C."/>
            <person name="Schijlen E."/>
            <person name="Repin R."/>
            <person name="Schilthuizen M."/>
            <person name="Schranz E."/>
            <person name="Heidstra R."/>
            <person name="Miyata K."/>
            <person name="Fedorova E."/>
            <person name="Kohlen W."/>
            <person name="Bisseling T."/>
            <person name="Smit S."/>
            <person name="Geurts R."/>
        </authorList>
    </citation>
    <scope>NUCLEOTIDE SEQUENCE [LARGE SCALE GENOMIC DNA]</scope>
    <source>
        <strain evidence="8">cv. WU1-14</strain>
    </source>
</reference>
<comment type="subcellular location">
    <subcellularLocation>
        <location evidence="4">Cytoplasm</location>
        <location evidence="4">Cytosol</location>
    </subcellularLocation>
</comment>
<dbReference type="PANTHER" id="PTHR11260:SF679">
    <property type="entry name" value="GLUTATHIONE TRANSFERASE"/>
    <property type="match status" value="1"/>
</dbReference>
<evidence type="ECO:0000256" key="2">
    <source>
        <dbReference type="ARBA" id="ARBA00025743"/>
    </source>
</evidence>
<dbReference type="InterPro" id="IPR045073">
    <property type="entry name" value="Omega/Tau-like"/>
</dbReference>
<evidence type="ECO:0000313" key="8">
    <source>
        <dbReference type="Proteomes" id="UP000237105"/>
    </source>
</evidence>
<comment type="function">
    <text evidence="4">Is involved in the conjugation of reduced glutathione to a wide number of exogenous and endogenous hydrophobic electrophiles.</text>
</comment>
<dbReference type="GO" id="GO:0006749">
    <property type="term" value="P:glutathione metabolic process"/>
    <property type="evidence" value="ECO:0007669"/>
    <property type="project" value="InterPro"/>
</dbReference>
<comment type="caution">
    <text evidence="7">The sequence shown here is derived from an EMBL/GenBank/DDBJ whole genome shotgun (WGS) entry which is preliminary data.</text>
</comment>
<gene>
    <name evidence="7" type="ORF">PanWU01x14_330960</name>
</gene>
<dbReference type="PANTHER" id="PTHR11260">
    <property type="entry name" value="GLUTATHIONE S-TRANSFERASE, GST, SUPERFAMILY, GST DOMAIN CONTAINING"/>
    <property type="match status" value="1"/>
</dbReference>
<keyword evidence="4" id="KW-0963">Cytoplasm</keyword>
<dbReference type="FunFam" id="1.20.1050.10:FF:000012">
    <property type="entry name" value="Tau class glutathione S-transferase"/>
    <property type="match status" value="1"/>
</dbReference>
<name>A0A2P5AHV6_PARAD</name>
<dbReference type="InterPro" id="IPR004045">
    <property type="entry name" value="Glutathione_S-Trfase_N"/>
</dbReference>
<dbReference type="AlphaFoldDB" id="A0A2P5AHV6"/>
<protein>
    <recommendedName>
        <fullName evidence="4">Glutathione S-transferase</fullName>
        <ecNumber evidence="4">2.5.1.18</ecNumber>
    </recommendedName>
</protein>
<proteinExistence type="inferred from homology"/>
<dbReference type="Proteomes" id="UP000237105">
    <property type="component" value="Unassembled WGS sequence"/>
</dbReference>
<dbReference type="SFLD" id="SFLDG01152">
    <property type="entry name" value="Main.3:_Omega-_and_Tau-like"/>
    <property type="match status" value="1"/>
</dbReference>
<dbReference type="PROSITE" id="PS50405">
    <property type="entry name" value="GST_CTER"/>
    <property type="match status" value="1"/>
</dbReference>
<dbReference type="InterPro" id="IPR036249">
    <property type="entry name" value="Thioredoxin-like_sf"/>
</dbReference>
<dbReference type="PROSITE" id="PS50404">
    <property type="entry name" value="GST_NTER"/>
    <property type="match status" value="1"/>
</dbReference>
<feature type="domain" description="GST N-terminal" evidence="5">
    <location>
        <begin position="2"/>
        <end position="81"/>
    </location>
</feature>
<dbReference type="SUPFAM" id="SSF52833">
    <property type="entry name" value="Thioredoxin-like"/>
    <property type="match status" value="1"/>
</dbReference>
<dbReference type="EC" id="2.5.1.18" evidence="4"/>
<dbReference type="STRING" id="3476.A0A2P5AHV6"/>
<dbReference type="InterPro" id="IPR010987">
    <property type="entry name" value="Glutathione-S-Trfase_C-like"/>
</dbReference>
<dbReference type="EMBL" id="JXTB01000583">
    <property type="protein sequence ID" value="PON36111.1"/>
    <property type="molecule type" value="Genomic_DNA"/>
</dbReference>
<evidence type="ECO:0000259" key="5">
    <source>
        <dbReference type="PROSITE" id="PS50404"/>
    </source>
</evidence>
<dbReference type="SFLD" id="SFLDG00358">
    <property type="entry name" value="Main_(cytGST)"/>
    <property type="match status" value="1"/>
</dbReference>
<accession>A0A2P5AHV6</accession>
<evidence type="ECO:0000256" key="1">
    <source>
        <dbReference type="ARBA" id="ARBA00022679"/>
    </source>
</evidence>
<evidence type="ECO:0000256" key="3">
    <source>
        <dbReference type="ARBA" id="ARBA00047960"/>
    </source>
</evidence>
<comment type="similarity">
    <text evidence="2">Belongs to the GST superfamily. Tau family.</text>
</comment>
<comment type="catalytic activity">
    <reaction evidence="3 4">
        <text>RX + glutathione = an S-substituted glutathione + a halide anion + H(+)</text>
        <dbReference type="Rhea" id="RHEA:16437"/>
        <dbReference type="ChEBI" id="CHEBI:15378"/>
        <dbReference type="ChEBI" id="CHEBI:16042"/>
        <dbReference type="ChEBI" id="CHEBI:17792"/>
        <dbReference type="ChEBI" id="CHEBI:57925"/>
        <dbReference type="ChEBI" id="CHEBI:90779"/>
        <dbReference type="EC" id="2.5.1.18"/>
    </reaction>
</comment>
<sequence length="221" mass="25771">MEEVKLLGAWDSPFSSRVIWALKLKGIRYEYIEEDLDKKSELLLQYNPVHKKVPVLVHGGKTICESMIIVQYIDDMWPNKYPLLPKDPFERALARFWISFSENKGSLIWKVFTTSGEEQEKAKNECLEMLRIIEDKALTGDKNFFGGEGIGIVDIAFGWIAHWFGVIEEVVGLRLLEAHVFPRLHAWIENFKQVPSIKQNLPSHDQLFVYFKSLREKYLLK</sequence>
<keyword evidence="8" id="KW-1185">Reference proteome</keyword>
<dbReference type="OrthoDB" id="4951845at2759"/>
<dbReference type="Gene3D" id="3.40.30.10">
    <property type="entry name" value="Glutaredoxin"/>
    <property type="match status" value="1"/>
</dbReference>